<feature type="transmembrane region" description="Helical" evidence="9">
    <location>
        <begin position="336"/>
        <end position="353"/>
    </location>
</feature>
<evidence type="ECO:0000256" key="1">
    <source>
        <dbReference type="ARBA" id="ARBA00004651"/>
    </source>
</evidence>
<dbReference type="GO" id="GO:0005886">
    <property type="term" value="C:plasma membrane"/>
    <property type="evidence" value="ECO:0007669"/>
    <property type="project" value="UniProtKB-SubCell"/>
</dbReference>
<keyword evidence="7 9" id="KW-0472">Membrane</keyword>
<keyword evidence="3" id="KW-0328">Glycosyltransferase</keyword>
<feature type="transmembrane region" description="Helical" evidence="9">
    <location>
        <begin position="359"/>
        <end position="377"/>
    </location>
</feature>
<evidence type="ECO:0000256" key="8">
    <source>
        <dbReference type="SAM" id="MobiDB-lite"/>
    </source>
</evidence>
<feature type="transmembrane region" description="Helical" evidence="9">
    <location>
        <begin position="259"/>
        <end position="278"/>
    </location>
</feature>
<proteinExistence type="predicted"/>
<protein>
    <recommendedName>
        <fullName evidence="10">Glycosyltransferase RgtA/B/C/D-like domain-containing protein</fullName>
    </recommendedName>
</protein>
<dbReference type="Pfam" id="PF13231">
    <property type="entry name" value="PMT_2"/>
    <property type="match status" value="1"/>
</dbReference>
<comment type="caution">
    <text evidence="11">The sequence shown here is derived from an EMBL/GenBank/DDBJ whole genome shotgun (WGS) entry which is preliminary data.</text>
</comment>
<dbReference type="PANTHER" id="PTHR33908">
    <property type="entry name" value="MANNOSYLTRANSFERASE YKCB-RELATED"/>
    <property type="match status" value="1"/>
</dbReference>
<reference evidence="11 12" key="1">
    <citation type="submission" date="2019-04" db="EMBL/GenBank/DDBJ databases">
        <title>Lewinella litorea sp. nov., isolated from a marine sand.</title>
        <authorList>
            <person name="Yoon J.-H."/>
        </authorList>
    </citation>
    <scope>NUCLEOTIDE SEQUENCE [LARGE SCALE GENOMIC DNA]</scope>
    <source>
        <strain evidence="11 12">HSMS-39</strain>
    </source>
</reference>
<feature type="domain" description="Glycosyltransferase RgtA/B/C/D-like" evidence="10">
    <location>
        <begin position="123"/>
        <end position="276"/>
    </location>
</feature>
<dbReference type="InterPro" id="IPR038731">
    <property type="entry name" value="RgtA/B/C-like"/>
</dbReference>
<evidence type="ECO:0000256" key="9">
    <source>
        <dbReference type="SAM" id="Phobius"/>
    </source>
</evidence>
<dbReference type="GO" id="GO:0016763">
    <property type="term" value="F:pentosyltransferase activity"/>
    <property type="evidence" value="ECO:0007669"/>
    <property type="project" value="TreeGrafter"/>
</dbReference>
<feature type="transmembrane region" description="Helical" evidence="9">
    <location>
        <begin position="138"/>
        <end position="160"/>
    </location>
</feature>
<comment type="subcellular location">
    <subcellularLocation>
        <location evidence="1">Cell membrane</location>
        <topology evidence="1">Multi-pass membrane protein</topology>
    </subcellularLocation>
</comment>
<dbReference type="Proteomes" id="UP000308528">
    <property type="component" value="Unassembled WGS sequence"/>
</dbReference>
<feature type="region of interest" description="Disordered" evidence="8">
    <location>
        <begin position="46"/>
        <end position="65"/>
    </location>
</feature>
<feature type="transmembrane region" description="Helical" evidence="9">
    <location>
        <begin position="236"/>
        <end position="254"/>
    </location>
</feature>
<evidence type="ECO:0000256" key="2">
    <source>
        <dbReference type="ARBA" id="ARBA00022475"/>
    </source>
</evidence>
<accession>A0A4S4N8U2</accession>
<keyword evidence="5 9" id="KW-0812">Transmembrane</keyword>
<keyword evidence="12" id="KW-1185">Reference proteome</keyword>
<dbReference type="PANTHER" id="PTHR33908:SF11">
    <property type="entry name" value="MEMBRANE PROTEIN"/>
    <property type="match status" value="1"/>
</dbReference>
<evidence type="ECO:0000256" key="4">
    <source>
        <dbReference type="ARBA" id="ARBA00022679"/>
    </source>
</evidence>
<dbReference type="AlphaFoldDB" id="A0A4S4N8U2"/>
<evidence type="ECO:0000256" key="6">
    <source>
        <dbReference type="ARBA" id="ARBA00022989"/>
    </source>
</evidence>
<keyword evidence="4" id="KW-0808">Transferase</keyword>
<feature type="transmembrane region" description="Helical" evidence="9">
    <location>
        <begin position="298"/>
        <end position="324"/>
    </location>
</feature>
<dbReference type="EMBL" id="SRSF01000011">
    <property type="protein sequence ID" value="THH35559.1"/>
    <property type="molecule type" value="Genomic_DNA"/>
</dbReference>
<feature type="transmembrane region" description="Helical" evidence="9">
    <location>
        <begin position="172"/>
        <end position="191"/>
    </location>
</feature>
<keyword evidence="6 9" id="KW-1133">Transmembrane helix</keyword>
<organism evidence="11 12">
    <name type="scientific">Neolewinella litorea</name>
    <dbReference type="NCBI Taxonomy" id="2562452"/>
    <lineage>
        <taxon>Bacteria</taxon>
        <taxon>Pseudomonadati</taxon>
        <taxon>Bacteroidota</taxon>
        <taxon>Saprospiria</taxon>
        <taxon>Saprospirales</taxon>
        <taxon>Lewinellaceae</taxon>
        <taxon>Neolewinella</taxon>
    </lineage>
</organism>
<evidence type="ECO:0000313" key="11">
    <source>
        <dbReference type="EMBL" id="THH35559.1"/>
    </source>
</evidence>
<evidence type="ECO:0000259" key="10">
    <source>
        <dbReference type="Pfam" id="PF13231"/>
    </source>
</evidence>
<keyword evidence="2" id="KW-1003">Cell membrane</keyword>
<evidence type="ECO:0000256" key="7">
    <source>
        <dbReference type="ARBA" id="ARBA00023136"/>
    </source>
</evidence>
<sequence>MINAWPIGRHYERLTFGTRKYSVSCSPLPSFSRHSSGWRTLAFSGSAPPPAGLSPTVNREAGGRPRERKYLRRMQALPRDVRPLWLLTAWLLLNMLQAGLTPLDPDETYYWMYAGDLDWGYFDHPPAVALLVSLGRDWLPGALGLRFGHVLASTAAFAVVYELAGRPRGGDLWLLAGLLFAQPMLQVYGFIATPDGPLLLFTALYLLAYRNFLDRPTLGQGAVWGLTMAGLMYSKYHGAVIILFSVLPNLAFLLRRPGAWLAALGGAALFLPHLYWQYVHDYPSFRYHLSGRDDPYRFSFTVQYIANQLLIFSPLLLYHYWLTFRRDHARDAFERACRWLIAGFLLFFLYTTTKGRTEAQWTAALAIPLVYLTFRFVQRFPNWQSGLWRMCVATGLLLVVARLLLMAPRAWLPFEKPFDHAPWVAELSHRAGDMPVIFEDSYRLASLYEFYSGGKPAWTFTDVAYRPNQYDLWQRDTSFQGDSVLIAGQKNWNWFGTIPFKAQKSDLLLRPVADFQVARLTQLQPAEPLPAQLATTGSLDLELYAASPVAVDFETDWPIRLFAILMYPDGERLYWPLEPLAATGLPAGREVLLYSGQMHLPPNAPTGSAQIAFGLAYRGMPPLRGQIPSHSIELVVGK</sequence>
<feature type="transmembrane region" description="Helical" evidence="9">
    <location>
        <begin position="386"/>
        <end position="405"/>
    </location>
</feature>
<evidence type="ECO:0000256" key="3">
    <source>
        <dbReference type="ARBA" id="ARBA00022676"/>
    </source>
</evidence>
<evidence type="ECO:0000256" key="5">
    <source>
        <dbReference type="ARBA" id="ARBA00022692"/>
    </source>
</evidence>
<dbReference type="InterPro" id="IPR050297">
    <property type="entry name" value="LipidA_mod_glycosyltrf_83"/>
</dbReference>
<gene>
    <name evidence="11" type="ORF">E4021_15830</name>
</gene>
<dbReference type="GO" id="GO:0009103">
    <property type="term" value="P:lipopolysaccharide biosynthetic process"/>
    <property type="evidence" value="ECO:0007669"/>
    <property type="project" value="UniProtKB-ARBA"/>
</dbReference>
<dbReference type="OrthoDB" id="9813729at2"/>
<feature type="transmembrane region" description="Helical" evidence="9">
    <location>
        <begin position="84"/>
        <end position="103"/>
    </location>
</feature>
<name>A0A4S4N8U2_9BACT</name>
<evidence type="ECO:0000313" key="12">
    <source>
        <dbReference type="Proteomes" id="UP000308528"/>
    </source>
</evidence>